<dbReference type="AlphaFoldDB" id="A0A815YF74"/>
<evidence type="ECO:0000313" key="3">
    <source>
        <dbReference type="Proteomes" id="UP000663845"/>
    </source>
</evidence>
<sequence>AGDRRQAANTKTTNDSSTREGID</sequence>
<evidence type="ECO:0000256" key="1">
    <source>
        <dbReference type="SAM" id="MobiDB-lite"/>
    </source>
</evidence>
<gene>
    <name evidence="2" type="ORF">JYZ213_LOCUS47297</name>
</gene>
<organism evidence="2 3">
    <name type="scientific">Adineta steineri</name>
    <dbReference type="NCBI Taxonomy" id="433720"/>
    <lineage>
        <taxon>Eukaryota</taxon>
        <taxon>Metazoa</taxon>
        <taxon>Spiralia</taxon>
        <taxon>Gnathifera</taxon>
        <taxon>Rotifera</taxon>
        <taxon>Eurotatoria</taxon>
        <taxon>Bdelloidea</taxon>
        <taxon>Adinetida</taxon>
        <taxon>Adinetidae</taxon>
        <taxon>Adineta</taxon>
    </lineage>
</organism>
<reference evidence="2" key="1">
    <citation type="submission" date="2021-02" db="EMBL/GenBank/DDBJ databases">
        <authorList>
            <person name="Nowell W R."/>
        </authorList>
    </citation>
    <scope>NUCLEOTIDE SEQUENCE</scope>
</reference>
<dbReference type="EMBL" id="CAJNOG010008819">
    <property type="protein sequence ID" value="CAF1570024.1"/>
    <property type="molecule type" value="Genomic_DNA"/>
</dbReference>
<feature type="non-terminal residue" evidence="2">
    <location>
        <position position="1"/>
    </location>
</feature>
<evidence type="ECO:0000313" key="2">
    <source>
        <dbReference type="EMBL" id="CAF1570024.1"/>
    </source>
</evidence>
<accession>A0A815YF74</accession>
<feature type="compositionally biased region" description="Polar residues" evidence="1">
    <location>
        <begin position="7"/>
        <end position="16"/>
    </location>
</feature>
<proteinExistence type="predicted"/>
<protein>
    <submittedName>
        <fullName evidence="2">Uncharacterized protein</fullName>
    </submittedName>
</protein>
<name>A0A815YF74_9BILA</name>
<dbReference type="Proteomes" id="UP000663845">
    <property type="component" value="Unassembled WGS sequence"/>
</dbReference>
<feature type="region of interest" description="Disordered" evidence="1">
    <location>
        <begin position="1"/>
        <end position="23"/>
    </location>
</feature>
<comment type="caution">
    <text evidence="2">The sequence shown here is derived from an EMBL/GenBank/DDBJ whole genome shotgun (WGS) entry which is preliminary data.</text>
</comment>